<sequence>MIQTFEPGSPQRRARSASPSKANRRDLYHHATQSFHSFDDLICSNGQTFDRSELKKLVKSPLSKKLHVATGPHNNPIPFQLQLPPRLSKSVPNSPDGKKAKKAPTRMIFNGQKYEPYYSDDLNLDGDENLTFSSPVFEQPRARLQSPEKPPSLGNRKKIAKFAEKNNVHLLHQLSIIREKSMRKISLSPTKELPPCPVFDEPILSKRISSDSFSPSNEARDATMPTSRSQPLLAPIAKSLKPVNTKLPLSSETSSQLNSLSATPEHSKINMVPNEAKNSGIDSEEQDHPIQPLRLPNSNAIHHMLYMGESAQFKIDKRTFSDESTVSSVSSFSSIGDAFIKTCASMSRSITAVPGRSMPVNLITIDQTKQAPISNEMELEPPASQEKSIESTLSINDHSLSKADTPEENIPQALSEDTTPLVDSRELAQKELPSLVMTDTQLASNTTTKESEKSLPNSPLGSNNETANLGTDESLEKLTSVDDNIGLGMGFNFPNDELNLTNDKEAKSRSQKNRGTRRKSVLGHMTPQGQIEIPKLLEESPLKHKSSPALYNSHFLRDIFKSAANDSTDSDSESSFNSQFSNLQAKQFKKTHIPFSKSMGAIATPIASGSSPIRHTRQKSMFNINIADLDFEEPPSNTRSNRHLDLGAGLNPNDDFSFPLVKKNVKSVTENDKSQENDNDASILEMGAKMTVNEPPKKVEYAVDFKTASPAPLTSPKLQYKVSYSDRLQQIARSTLSHPSYYNNQPASETNSSYKSSRTGHETASTAASEVESVTIDLTKEKYDVCLVQRQDSTLLYKSVIENTRDGKKVEVVLVDDEEETDNGRDDLLSIYSTYIGGWNKSSSVKSNNLIRTPRSPMQRQRRNSVLSTASEESDCSENSWAAGSTSNFQVKTFIPRVPLNNQQNPVAVKDRLPQVARKGIPPRRKHPESPEWQDIEEENPINLISKLSIRDDGSYFDYTQGGRYDFNSYMMQNNKGKYTA</sequence>
<feature type="compositionally biased region" description="Polar residues" evidence="1">
    <location>
        <begin position="736"/>
        <end position="768"/>
    </location>
</feature>
<feature type="region of interest" description="Disordered" evidence="1">
    <location>
        <begin position="67"/>
        <end position="103"/>
    </location>
</feature>
<keyword evidence="3" id="KW-1185">Reference proteome</keyword>
<protein>
    <submittedName>
        <fullName evidence="2">Uncharacterized protein</fullName>
    </submittedName>
</protein>
<reference evidence="2 3" key="1">
    <citation type="submission" date="2023-10" db="EMBL/GenBank/DDBJ databases">
        <title>Draft Genome Sequence of Candida saopaulonensis from a very Premature Infant with Sepsis.</title>
        <authorList>
            <person name="Ning Y."/>
            <person name="Dai R."/>
            <person name="Xiao M."/>
            <person name="Xu Y."/>
            <person name="Yan Q."/>
            <person name="Zhang L."/>
        </authorList>
    </citation>
    <scope>NUCLEOTIDE SEQUENCE [LARGE SCALE GENOMIC DNA]</scope>
    <source>
        <strain evidence="2 3">19XY460</strain>
    </source>
</reference>
<feature type="compositionally biased region" description="Low complexity" evidence="1">
    <location>
        <begin position="7"/>
        <end position="21"/>
    </location>
</feature>
<evidence type="ECO:0000313" key="2">
    <source>
        <dbReference type="EMBL" id="WPK26990.1"/>
    </source>
</evidence>
<feature type="region of interest" description="Disordered" evidence="1">
    <location>
        <begin position="209"/>
        <end position="233"/>
    </location>
</feature>
<feature type="region of interest" description="Disordered" evidence="1">
    <location>
        <begin position="493"/>
        <end position="532"/>
    </location>
</feature>
<feature type="region of interest" description="Disordered" evidence="1">
    <location>
        <begin position="736"/>
        <end position="769"/>
    </location>
</feature>
<organism evidence="2 3">
    <name type="scientific">Australozyma saopauloensis</name>
    <dbReference type="NCBI Taxonomy" id="291208"/>
    <lineage>
        <taxon>Eukaryota</taxon>
        <taxon>Fungi</taxon>
        <taxon>Dikarya</taxon>
        <taxon>Ascomycota</taxon>
        <taxon>Saccharomycotina</taxon>
        <taxon>Pichiomycetes</taxon>
        <taxon>Metschnikowiaceae</taxon>
        <taxon>Australozyma</taxon>
    </lineage>
</organism>
<gene>
    <name evidence="2" type="ORF">PUMCH_004361</name>
</gene>
<dbReference type="AlphaFoldDB" id="A0AAX4HEK8"/>
<accession>A0AAX4HEK8</accession>
<dbReference type="RefSeq" id="XP_062879369.1">
    <property type="nucleotide sequence ID" value="XM_063023299.1"/>
</dbReference>
<feature type="compositionally biased region" description="Polar residues" evidence="1">
    <location>
        <begin position="437"/>
        <end position="471"/>
    </location>
</feature>
<dbReference type="KEGG" id="asau:88175422"/>
<name>A0AAX4HEK8_9ASCO</name>
<dbReference type="GeneID" id="88175422"/>
<feature type="compositionally biased region" description="Low complexity" evidence="1">
    <location>
        <begin position="249"/>
        <end position="261"/>
    </location>
</feature>
<evidence type="ECO:0000256" key="1">
    <source>
        <dbReference type="SAM" id="MobiDB-lite"/>
    </source>
</evidence>
<proteinExistence type="predicted"/>
<feature type="compositionally biased region" description="Basic residues" evidence="1">
    <location>
        <begin position="509"/>
        <end position="521"/>
    </location>
</feature>
<dbReference type="Proteomes" id="UP001338582">
    <property type="component" value="Chromosome 5"/>
</dbReference>
<feature type="region of interest" description="Disordered" evidence="1">
    <location>
        <begin position="399"/>
        <end position="474"/>
    </location>
</feature>
<dbReference type="EMBL" id="CP138898">
    <property type="protein sequence ID" value="WPK26990.1"/>
    <property type="molecule type" value="Genomic_DNA"/>
</dbReference>
<feature type="region of interest" description="Disordered" evidence="1">
    <location>
        <begin position="247"/>
        <end position="287"/>
    </location>
</feature>
<evidence type="ECO:0000313" key="3">
    <source>
        <dbReference type="Proteomes" id="UP001338582"/>
    </source>
</evidence>
<feature type="region of interest" description="Disordered" evidence="1">
    <location>
        <begin position="1"/>
        <end position="24"/>
    </location>
</feature>